<evidence type="ECO:0000313" key="3">
    <source>
        <dbReference type="Proteomes" id="UP001140560"/>
    </source>
</evidence>
<sequence length="345" mass="37522">MSATTTRTFVPLTSNQAYVCTVSPNDLFHCISEVLRPCDVKYAVLQDIAAILKENIVTPQLPSDARFIPIKSTSRSRHKSRSDSRSPGQSFMNTAAGIAKNYTSRTGHKYARLPESVNQSFYFHHTEPAFQKVFPHADLSTYNSRKPVKQEVPQVVITSSTIHEPPTPRILSPSIVITAPDAEPVAEETDVIQSVEIVPEEAKIKVEEEDEAMTEADDDDEVAIHLGPPIKVEAMSEAAEDIKPPHDAHNPAGGVQSLPGPSSQVTDSAYGTQDVASYPQELVGEVTASSRGLPGPSKPRRSLRLAKKSAPGPNTSSTPSPALGKRSLWSDETKDDEPTPKRARR</sequence>
<keyword evidence="3" id="KW-1185">Reference proteome</keyword>
<protein>
    <submittedName>
        <fullName evidence="2">Uncharacterized protein</fullName>
    </submittedName>
</protein>
<dbReference type="OrthoDB" id="10668922at2759"/>
<reference evidence="2" key="1">
    <citation type="submission" date="2022-10" db="EMBL/GenBank/DDBJ databases">
        <title>Tapping the CABI collections for fungal endophytes: first genome assemblies for Collariella, Neodidymelliopsis, Ascochyta clinopodiicola, Didymella pomorum, Didymosphaeria variabile, Neocosmospora piperis and Neocucurbitaria cava.</title>
        <authorList>
            <person name="Hill R."/>
        </authorList>
    </citation>
    <scope>NUCLEOTIDE SEQUENCE</scope>
    <source>
        <strain evidence="2">IMI 356814</strain>
    </source>
</reference>
<dbReference type="EMBL" id="JAPEUY010000001">
    <property type="protein sequence ID" value="KAJ4378109.1"/>
    <property type="molecule type" value="Genomic_DNA"/>
</dbReference>
<accession>A0A9W8YI90</accession>
<dbReference type="AlphaFoldDB" id="A0A9W8YI90"/>
<feature type="compositionally biased region" description="Basic and acidic residues" evidence="1">
    <location>
        <begin position="328"/>
        <end position="345"/>
    </location>
</feature>
<feature type="compositionally biased region" description="Polar residues" evidence="1">
    <location>
        <begin position="259"/>
        <end position="275"/>
    </location>
</feature>
<organism evidence="2 3">
    <name type="scientific">Neocucurbitaria cava</name>
    <dbReference type="NCBI Taxonomy" id="798079"/>
    <lineage>
        <taxon>Eukaryota</taxon>
        <taxon>Fungi</taxon>
        <taxon>Dikarya</taxon>
        <taxon>Ascomycota</taxon>
        <taxon>Pezizomycotina</taxon>
        <taxon>Dothideomycetes</taxon>
        <taxon>Pleosporomycetidae</taxon>
        <taxon>Pleosporales</taxon>
        <taxon>Pleosporineae</taxon>
        <taxon>Cucurbitariaceae</taxon>
        <taxon>Neocucurbitaria</taxon>
    </lineage>
</organism>
<evidence type="ECO:0000313" key="2">
    <source>
        <dbReference type="EMBL" id="KAJ4378109.1"/>
    </source>
</evidence>
<evidence type="ECO:0000256" key="1">
    <source>
        <dbReference type="SAM" id="MobiDB-lite"/>
    </source>
</evidence>
<feature type="region of interest" description="Disordered" evidence="1">
    <location>
        <begin position="236"/>
        <end position="345"/>
    </location>
</feature>
<feature type="compositionally biased region" description="Basic and acidic residues" evidence="1">
    <location>
        <begin position="240"/>
        <end position="249"/>
    </location>
</feature>
<comment type="caution">
    <text evidence="2">The sequence shown here is derived from an EMBL/GenBank/DDBJ whole genome shotgun (WGS) entry which is preliminary data.</text>
</comment>
<name>A0A9W8YI90_9PLEO</name>
<proteinExistence type="predicted"/>
<gene>
    <name evidence="2" type="ORF">N0V83_000941</name>
</gene>
<feature type="region of interest" description="Disordered" evidence="1">
    <location>
        <begin position="68"/>
        <end position="93"/>
    </location>
</feature>
<dbReference type="Proteomes" id="UP001140560">
    <property type="component" value="Unassembled WGS sequence"/>
</dbReference>
<feature type="compositionally biased region" description="Basic residues" evidence="1">
    <location>
        <begin position="298"/>
        <end position="307"/>
    </location>
</feature>